<dbReference type="AlphaFoldDB" id="A0ABD5Z2P6"/>
<reference evidence="1 2" key="1">
    <citation type="journal article" date="2019" name="Int. J. Syst. Evol. Microbiol.">
        <title>The Global Catalogue of Microorganisms (GCM) 10K type strain sequencing project: providing services to taxonomists for standard genome sequencing and annotation.</title>
        <authorList>
            <consortium name="The Broad Institute Genomics Platform"/>
            <consortium name="The Broad Institute Genome Sequencing Center for Infectious Disease"/>
            <person name="Wu L."/>
            <person name="Ma J."/>
        </authorList>
    </citation>
    <scope>NUCLEOTIDE SEQUENCE [LARGE SCALE GENOMIC DNA]</scope>
    <source>
        <strain evidence="1 2">XZGYJ-43</strain>
    </source>
</reference>
<protein>
    <submittedName>
        <fullName evidence="1">Uncharacterized protein</fullName>
    </submittedName>
</protein>
<dbReference type="EMBL" id="JBHTAR010000011">
    <property type="protein sequence ID" value="MFC7199471.1"/>
    <property type="molecule type" value="Genomic_DNA"/>
</dbReference>
<sequence>MAKTLGHCEQCGQAFEHARISGRKDGFRVLNREKFSTRIQCTDCGWETLLTDT</sequence>
<organism evidence="1 2">
    <name type="scientific">Halospeciosus flavus</name>
    <dbReference type="NCBI Taxonomy" id="3032283"/>
    <lineage>
        <taxon>Archaea</taxon>
        <taxon>Methanobacteriati</taxon>
        <taxon>Methanobacteriota</taxon>
        <taxon>Stenosarchaea group</taxon>
        <taxon>Halobacteria</taxon>
        <taxon>Halobacteriales</taxon>
        <taxon>Halobacteriaceae</taxon>
        <taxon>Halospeciosus</taxon>
    </lineage>
</organism>
<evidence type="ECO:0000313" key="2">
    <source>
        <dbReference type="Proteomes" id="UP001596447"/>
    </source>
</evidence>
<dbReference type="Proteomes" id="UP001596447">
    <property type="component" value="Unassembled WGS sequence"/>
</dbReference>
<accession>A0ABD5Z2P6</accession>
<gene>
    <name evidence="1" type="ORF">ACFQJ9_08615</name>
</gene>
<proteinExistence type="predicted"/>
<name>A0ABD5Z2P6_9EURY</name>
<evidence type="ECO:0000313" key="1">
    <source>
        <dbReference type="EMBL" id="MFC7199471.1"/>
    </source>
</evidence>
<comment type="caution">
    <text evidence="1">The sequence shown here is derived from an EMBL/GenBank/DDBJ whole genome shotgun (WGS) entry which is preliminary data.</text>
</comment>
<keyword evidence="2" id="KW-1185">Reference proteome</keyword>
<dbReference type="RefSeq" id="WP_279529403.1">
    <property type="nucleotide sequence ID" value="NZ_CP122312.1"/>
</dbReference>